<name>A0A172YDN7_9GAMM</name>
<keyword evidence="4 7" id="KW-0808">Transferase</keyword>
<evidence type="ECO:0000313" key="8">
    <source>
        <dbReference type="Proteomes" id="UP000077875"/>
    </source>
</evidence>
<keyword evidence="2" id="KW-1003">Cell membrane</keyword>
<comment type="subcellular location">
    <subcellularLocation>
        <location evidence="1">Cell membrane</location>
    </subcellularLocation>
</comment>
<keyword evidence="5" id="KW-0472">Membrane</keyword>
<evidence type="ECO:0000259" key="6">
    <source>
        <dbReference type="Pfam" id="PF00535"/>
    </source>
</evidence>
<dbReference type="PANTHER" id="PTHR43646">
    <property type="entry name" value="GLYCOSYLTRANSFERASE"/>
    <property type="match status" value="1"/>
</dbReference>
<evidence type="ECO:0000256" key="5">
    <source>
        <dbReference type="ARBA" id="ARBA00023136"/>
    </source>
</evidence>
<protein>
    <submittedName>
        <fullName evidence="7">Glycosyl transferase</fullName>
    </submittedName>
</protein>
<sequence length="227" mass="24319">MIGICIPANDEQDWLDACLLSALAAARHPGLGGEPVTIVVVLDHCRDRTPLVAARHPVECLSIDACNVGAARAAGANHLLALGARWLAFTDADTRVSERWLVDQLSLKADAVCGTISIEDWSICGEWADALRADFEHNYQDREGHRHVHGANFGIDARAYAAVGGFSALTCSEDQALVDALQSSKKFKIAWSAQPRVATSARLKSRIADGFAGCLRHAIGTIDKHAS</sequence>
<dbReference type="RefSeq" id="WP_064122321.1">
    <property type="nucleotide sequence ID" value="NZ_CP015243.1"/>
</dbReference>
<reference evidence="7 8" key="1">
    <citation type="submission" date="2016-04" db="EMBL/GenBank/DDBJ databases">
        <title>Complete Genome Sequence of Halotalea alkalilenta IHB B 13600.</title>
        <authorList>
            <person name="Swarnkar M.K."/>
            <person name="Sharma A."/>
            <person name="Kaushal K."/>
            <person name="Soni R."/>
            <person name="Rana S."/>
            <person name="Singh A.K."/>
            <person name="Gulati A."/>
        </authorList>
    </citation>
    <scope>NUCLEOTIDE SEQUENCE [LARGE SCALE GENOMIC DNA]</scope>
    <source>
        <strain evidence="7 8">IHB B 13600</strain>
    </source>
</reference>
<dbReference type="AlphaFoldDB" id="A0A172YDN7"/>
<keyword evidence="3" id="KW-0328">Glycosyltransferase</keyword>
<dbReference type="KEGG" id="haa:A5892_07745"/>
<evidence type="ECO:0000256" key="3">
    <source>
        <dbReference type="ARBA" id="ARBA00022676"/>
    </source>
</evidence>
<accession>A0A172YDN7</accession>
<dbReference type="Proteomes" id="UP000077875">
    <property type="component" value="Chromosome"/>
</dbReference>
<dbReference type="GO" id="GO:0005886">
    <property type="term" value="C:plasma membrane"/>
    <property type="evidence" value="ECO:0007669"/>
    <property type="project" value="UniProtKB-SubCell"/>
</dbReference>
<dbReference type="PANTHER" id="PTHR43646:SF2">
    <property type="entry name" value="GLYCOSYLTRANSFERASE 2-LIKE DOMAIN-CONTAINING PROTEIN"/>
    <property type="match status" value="1"/>
</dbReference>
<keyword evidence="8" id="KW-1185">Reference proteome</keyword>
<evidence type="ECO:0000256" key="2">
    <source>
        <dbReference type="ARBA" id="ARBA00022475"/>
    </source>
</evidence>
<feature type="domain" description="Glycosyltransferase 2-like" evidence="6">
    <location>
        <begin position="4"/>
        <end position="158"/>
    </location>
</feature>
<dbReference type="Pfam" id="PF00535">
    <property type="entry name" value="Glycos_transf_2"/>
    <property type="match status" value="1"/>
</dbReference>
<dbReference type="EMBL" id="CP015243">
    <property type="protein sequence ID" value="ANF57369.1"/>
    <property type="molecule type" value="Genomic_DNA"/>
</dbReference>
<evidence type="ECO:0000256" key="1">
    <source>
        <dbReference type="ARBA" id="ARBA00004236"/>
    </source>
</evidence>
<dbReference type="InterPro" id="IPR001173">
    <property type="entry name" value="Glyco_trans_2-like"/>
</dbReference>
<gene>
    <name evidence="7" type="ORF">A5892_07745</name>
</gene>
<dbReference type="Gene3D" id="3.90.550.10">
    <property type="entry name" value="Spore Coat Polysaccharide Biosynthesis Protein SpsA, Chain A"/>
    <property type="match status" value="1"/>
</dbReference>
<evidence type="ECO:0000256" key="4">
    <source>
        <dbReference type="ARBA" id="ARBA00022679"/>
    </source>
</evidence>
<evidence type="ECO:0000313" key="7">
    <source>
        <dbReference type="EMBL" id="ANF57369.1"/>
    </source>
</evidence>
<dbReference type="SUPFAM" id="SSF53448">
    <property type="entry name" value="Nucleotide-diphospho-sugar transferases"/>
    <property type="match status" value="1"/>
</dbReference>
<proteinExistence type="predicted"/>
<dbReference type="InterPro" id="IPR029044">
    <property type="entry name" value="Nucleotide-diphossugar_trans"/>
</dbReference>
<dbReference type="STRING" id="376489.A5892_07745"/>
<dbReference type="GO" id="GO:0016757">
    <property type="term" value="F:glycosyltransferase activity"/>
    <property type="evidence" value="ECO:0007669"/>
    <property type="project" value="UniProtKB-KW"/>
</dbReference>
<organism evidence="7 8">
    <name type="scientific">Halotalea alkalilenta</name>
    <dbReference type="NCBI Taxonomy" id="376489"/>
    <lineage>
        <taxon>Bacteria</taxon>
        <taxon>Pseudomonadati</taxon>
        <taxon>Pseudomonadota</taxon>
        <taxon>Gammaproteobacteria</taxon>
        <taxon>Oceanospirillales</taxon>
        <taxon>Halomonadaceae</taxon>
        <taxon>Halotalea</taxon>
    </lineage>
</organism>